<protein>
    <submittedName>
        <fullName evidence="1">Uncharacterized protein</fullName>
    </submittedName>
</protein>
<keyword evidence="2" id="KW-1185">Reference proteome</keyword>
<evidence type="ECO:0000313" key="1">
    <source>
        <dbReference type="EMBL" id="KAI5329047.1"/>
    </source>
</evidence>
<gene>
    <name evidence="1" type="ORF">L3X38_028444</name>
</gene>
<dbReference type="Proteomes" id="UP001054821">
    <property type="component" value="Chromosome 5"/>
</dbReference>
<dbReference type="AlphaFoldDB" id="A0AAD4Z0F6"/>
<reference evidence="1 2" key="1">
    <citation type="journal article" date="2022" name="G3 (Bethesda)">
        <title>Whole-genome sequence and methylome profiling of the almond [Prunus dulcis (Mill.) D.A. Webb] cultivar 'Nonpareil'.</title>
        <authorList>
            <person name="D'Amico-Willman K.M."/>
            <person name="Ouma W.Z."/>
            <person name="Meulia T."/>
            <person name="Sideli G.M."/>
            <person name="Gradziel T.M."/>
            <person name="Fresnedo-Ramirez J."/>
        </authorList>
    </citation>
    <scope>NUCLEOTIDE SEQUENCE [LARGE SCALE GENOMIC DNA]</scope>
    <source>
        <strain evidence="1">Clone GOH B32 T37-40</strain>
    </source>
</reference>
<dbReference type="EMBL" id="JAJFAZ020000005">
    <property type="protein sequence ID" value="KAI5329047.1"/>
    <property type="molecule type" value="Genomic_DNA"/>
</dbReference>
<comment type="caution">
    <text evidence="1">The sequence shown here is derived from an EMBL/GenBank/DDBJ whole genome shotgun (WGS) entry which is preliminary data.</text>
</comment>
<accession>A0AAD4Z0F6</accession>
<name>A0AAD4Z0F6_PRUDU</name>
<sequence length="74" mass="8477">MVGPMNNQDRGDRTHGTGEVVTRAEFKTLPATIEEIEDFLHWLVEVESFFEIKEVPETKMVKMATFHLKRSAAV</sequence>
<evidence type="ECO:0000313" key="2">
    <source>
        <dbReference type="Proteomes" id="UP001054821"/>
    </source>
</evidence>
<proteinExistence type="predicted"/>
<organism evidence="1 2">
    <name type="scientific">Prunus dulcis</name>
    <name type="common">Almond</name>
    <name type="synonym">Amygdalus dulcis</name>
    <dbReference type="NCBI Taxonomy" id="3755"/>
    <lineage>
        <taxon>Eukaryota</taxon>
        <taxon>Viridiplantae</taxon>
        <taxon>Streptophyta</taxon>
        <taxon>Embryophyta</taxon>
        <taxon>Tracheophyta</taxon>
        <taxon>Spermatophyta</taxon>
        <taxon>Magnoliopsida</taxon>
        <taxon>eudicotyledons</taxon>
        <taxon>Gunneridae</taxon>
        <taxon>Pentapetalae</taxon>
        <taxon>rosids</taxon>
        <taxon>fabids</taxon>
        <taxon>Rosales</taxon>
        <taxon>Rosaceae</taxon>
        <taxon>Amygdaloideae</taxon>
        <taxon>Amygdaleae</taxon>
        <taxon>Prunus</taxon>
    </lineage>
</organism>